<reference evidence="2" key="2">
    <citation type="submission" date="2015-01" db="EMBL/GenBank/DDBJ databases">
        <title>Evolutionary Origins and Diversification of the Mycorrhizal Mutualists.</title>
        <authorList>
            <consortium name="DOE Joint Genome Institute"/>
            <consortium name="Mycorrhizal Genomics Consortium"/>
            <person name="Kohler A."/>
            <person name="Kuo A."/>
            <person name="Nagy L.G."/>
            <person name="Floudas D."/>
            <person name="Copeland A."/>
            <person name="Barry K.W."/>
            <person name="Cichocki N."/>
            <person name="Veneault-Fourrey C."/>
            <person name="LaButti K."/>
            <person name="Lindquist E.A."/>
            <person name="Lipzen A."/>
            <person name="Lundell T."/>
            <person name="Morin E."/>
            <person name="Murat C."/>
            <person name="Riley R."/>
            <person name="Ohm R."/>
            <person name="Sun H."/>
            <person name="Tunlid A."/>
            <person name="Henrissat B."/>
            <person name="Grigoriev I.V."/>
            <person name="Hibbett D.S."/>
            <person name="Martin F."/>
        </authorList>
    </citation>
    <scope>NUCLEOTIDE SEQUENCE [LARGE SCALE GENOMIC DNA]</scope>
    <source>
        <strain evidence="2">Ve08.2h10</strain>
    </source>
</reference>
<dbReference type="EMBL" id="KN825249">
    <property type="protein sequence ID" value="KIK92726.1"/>
    <property type="molecule type" value="Genomic_DNA"/>
</dbReference>
<accession>A0A0D0DUH3</accession>
<dbReference type="InParanoid" id="A0A0D0DUH3"/>
<gene>
    <name evidence="1" type="ORF">PAXRUDRAFT_829687</name>
</gene>
<keyword evidence="2" id="KW-1185">Reference proteome</keyword>
<dbReference type="Proteomes" id="UP000054538">
    <property type="component" value="Unassembled WGS sequence"/>
</dbReference>
<protein>
    <submittedName>
        <fullName evidence="1">Uncharacterized protein</fullName>
    </submittedName>
</protein>
<sequence>MECAETFGTDPDLSAMSDSRLRPVLRIESILGTVGDPELVYVKRTDIFHQGSWAITKSLQLQVNHRGPCHPTYRCGVF</sequence>
<dbReference type="OrthoDB" id="10587996at2759"/>
<dbReference type="AlphaFoldDB" id="A0A0D0DUH3"/>
<name>A0A0D0DUH3_9AGAM</name>
<evidence type="ECO:0000313" key="1">
    <source>
        <dbReference type="EMBL" id="KIK92726.1"/>
    </source>
</evidence>
<reference evidence="1 2" key="1">
    <citation type="submission" date="2014-04" db="EMBL/GenBank/DDBJ databases">
        <authorList>
            <consortium name="DOE Joint Genome Institute"/>
            <person name="Kuo A."/>
            <person name="Kohler A."/>
            <person name="Jargeat P."/>
            <person name="Nagy L.G."/>
            <person name="Floudas D."/>
            <person name="Copeland A."/>
            <person name="Barry K.W."/>
            <person name="Cichocki N."/>
            <person name="Veneault-Fourrey C."/>
            <person name="LaButti K."/>
            <person name="Lindquist E.A."/>
            <person name="Lipzen A."/>
            <person name="Lundell T."/>
            <person name="Morin E."/>
            <person name="Murat C."/>
            <person name="Sun H."/>
            <person name="Tunlid A."/>
            <person name="Henrissat B."/>
            <person name="Grigoriev I.V."/>
            <person name="Hibbett D.S."/>
            <person name="Martin F."/>
            <person name="Nordberg H.P."/>
            <person name="Cantor M.N."/>
            <person name="Hua S.X."/>
        </authorList>
    </citation>
    <scope>NUCLEOTIDE SEQUENCE [LARGE SCALE GENOMIC DNA]</scope>
    <source>
        <strain evidence="1 2">Ve08.2h10</strain>
    </source>
</reference>
<proteinExistence type="predicted"/>
<evidence type="ECO:0000313" key="2">
    <source>
        <dbReference type="Proteomes" id="UP000054538"/>
    </source>
</evidence>
<organism evidence="1 2">
    <name type="scientific">Paxillus rubicundulus Ve08.2h10</name>
    <dbReference type="NCBI Taxonomy" id="930991"/>
    <lineage>
        <taxon>Eukaryota</taxon>
        <taxon>Fungi</taxon>
        <taxon>Dikarya</taxon>
        <taxon>Basidiomycota</taxon>
        <taxon>Agaricomycotina</taxon>
        <taxon>Agaricomycetes</taxon>
        <taxon>Agaricomycetidae</taxon>
        <taxon>Boletales</taxon>
        <taxon>Paxilineae</taxon>
        <taxon>Paxillaceae</taxon>
        <taxon>Paxillus</taxon>
    </lineage>
</organism>
<dbReference type="HOGENOM" id="CLU_2622737_0_0_1"/>